<feature type="domain" description="STAS" evidence="1">
    <location>
        <begin position="15"/>
        <end position="98"/>
    </location>
</feature>
<dbReference type="EMBL" id="JACHMF010000001">
    <property type="protein sequence ID" value="MBB4693561.1"/>
    <property type="molecule type" value="Genomic_DNA"/>
</dbReference>
<dbReference type="Gene3D" id="3.30.750.24">
    <property type="entry name" value="STAS domain"/>
    <property type="match status" value="1"/>
</dbReference>
<protein>
    <submittedName>
        <fullName evidence="2">Anti-anti-sigma factor</fullName>
    </submittedName>
</protein>
<dbReference type="CDD" id="cd07043">
    <property type="entry name" value="STAS_anti-anti-sigma_factors"/>
    <property type="match status" value="1"/>
</dbReference>
<evidence type="ECO:0000313" key="2">
    <source>
        <dbReference type="EMBL" id="MBB4693561.1"/>
    </source>
</evidence>
<sequence>MTAPMSVVKEAPKAGSIRLRITGEIDMSTSDVVEAVIATALRHGAPPRMIIDLSAVWFIDAAGVQALLDGQRYARAHGVQLFIDQPTGIVLRTLTITGTLSALSDAHPATNRPLTDEGRGQRSWTIAPQQPVTAVPAMQGVSCA</sequence>
<dbReference type="InterPro" id="IPR002645">
    <property type="entry name" value="STAS_dom"/>
</dbReference>
<proteinExistence type="predicted"/>
<name>A0A7W7CV60_9ACTN</name>
<evidence type="ECO:0000259" key="1">
    <source>
        <dbReference type="PROSITE" id="PS50801"/>
    </source>
</evidence>
<dbReference type="RefSeq" id="WP_184952165.1">
    <property type="nucleotide sequence ID" value="NZ_BOMC01000056.1"/>
</dbReference>
<keyword evidence="3" id="KW-1185">Reference proteome</keyword>
<evidence type="ECO:0000313" key="3">
    <source>
        <dbReference type="Proteomes" id="UP000542742"/>
    </source>
</evidence>
<dbReference type="InterPro" id="IPR036513">
    <property type="entry name" value="STAS_dom_sf"/>
</dbReference>
<reference evidence="2 3" key="1">
    <citation type="submission" date="2020-08" db="EMBL/GenBank/DDBJ databases">
        <title>Sequencing the genomes of 1000 actinobacteria strains.</title>
        <authorList>
            <person name="Klenk H.-P."/>
        </authorList>
    </citation>
    <scope>NUCLEOTIDE SEQUENCE [LARGE SCALE GENOMIC DNA]</scope>
    <source>
        <strain evidence="2 3">DSM 45518</strain>
    </source>
</reference>
<gene>
    <name evidence="2" type="ORF">BKA14_003709</name>
</gene>
<dbReference type="InterPro" id="IPR058548">
    <property type="entry name" value="MlaB-like_STAS"/>
</dbReference>
<accession>A0A7W7CV60</accession>
<comment type="caution">
    <text evidence="2">The sequence shown here is derived from an EMBL/GenBank/DDBJ whole genome shotgun (WGS) entry which is preliminary data.</text>
</comment>
<dbReference type="Pfam" id="PF13466">
    <property type="entry name" value="STAS_2"/>
    <property type="match status" value="1"/>
</dbReference>
<dbReference type="Proteomes" id="UP000542742">
    <property type="component" value="Unassembled WGS sequence"/>
</dbReference>
<dbReference type="PROSITE" id="PS50801">
    <property type="entry name" value="STAS"/>
    <property type="match status" value="1"/>
</dbReference>
<dbReference type="AlphaFoldDB" id="A0A7W7CV60"/>
<dbReference type="SUPFAM" id="SSF52091">
    <property type="entry name" value="SpoIIaa-like"/>
    <property type="match status" value="1"/>
</dbReference>
<organism evidence="2 3">
    <name type="scientific">Paractinoplanes abujensis</name>
    <dbReference type="NCBI Taxonomy" id="882441"/>
    <lineage>
        <taxon>Bacteria</taxon>
        <taxon>Bacillati</taxon>
        <taxon>Actinomycetota</taxon>
        <taxon>Actinomycetes</taxon>
        <taxon>Micromonosporales</taxon>
        <taxon>Micromonosporaceae</taxon>
        <taxon>Paractinoplanes</taxon>
    </lineage>
</organism>